<sequence length="620" mass="66835">MLSGLSMPGHFYSPFDHFGGPSLLDWNGDGWLDIFATNHHPGNAKLSAAEKWDLALNTVGGPLAREALVDIIQYVPFGSTETDPAAFDAHGTVLLDLDRDGVLDLYVAQGTRQGTDTSFDSANGLFWGELHASALTPRLSGGRLAAVNAGLDCTGCRSYGVYVADVNGDGFLDVLVLNFERAQPPILPSRLFLNRGPTQSRSFEESAVVSDHATAAVLTDFDQDGFATELVVLRTQGIAAGESPLRVYRWNSVEALDVADLTPSSEAVGWGSVTDLGWDGGAIATGDFNGDGIVDLTILNNRLGRLYFYYSSRARAAPLLSQQQNTSGVAALVDLRDLGCDASTLHVADFDLDGNVELLVICKDAGTSLMLQRVGGEWMTMRHPESARRRLSLGQDLREEGPLDGVSLLRLGQLSGASADAAMGSLSEQSTHHNRSFVEWCCAAKAACATSTGMWQGYGISALCRRQRGRVDGASVFDFDNDGFMDVALCSNKERCHLFRNQHFWWGRNSYIAFTLRGVTSNHYGIGATVLLTWSDDSGTERVQLRELNAVSHGPGCHGSNDHRLVFGLGPSGSPLRVVVRWPSRTVDTHDDAALLRARTNTMESVGDGRLMLTLEEGAS</sequence>
<dbReference type="GeneID" id="17284847"/>
<dbReference type="InterPro" id="IPR011519">
    <property type="entry name" value="UnbV_ASPIC"/>
</dbReference>
<dbReference type="HOGENOM" id="CLU_441078_0_0_1"/>
<dbReference type="KEGG" id="ehx:EMIHUDRAFT_200100"/>
<dbReference type="PaxDb" id="2903-EOD39576"/>
<dbReference type="SUPFAM" id="SSF69318">
    <property type="entry name" value="Integrin alpha N-terminal domain"/>
    <property type="match status" value="1"/>
</dbReference>
<dbReference type="InterPro" id="IPR027039">
    <property type="entry name" value="Crtac1"/>
</dbReference>
<dbReference type="InterPro" id="IPR028994">
    <property type="entry name" value="Integrin_alpha_N"/>
</dbReference>
<dbReference type="Pfam" id="PF07593">
    <property type="entry name" value="UnbV_ASPIC"/>
    <property type="match status" value="1"/>
</dbReference>
<keyword evidence="3" id="KW-1185">Reference proteome</keyword>
<proteinExistence type="predicted"/>
<protein>
    <recommendedName>
        <fullName evidence="1">ASPIC/UnbV domain-containing protein</fullName>
    </recommendedName>
</protein>
<feature type="domain" description="ASPIC/UnbV" evidence="1">
    <location>
        <begin position="525"/>
        <end position="593"/>
    </location>
</feature>
<evidence type="ECO:0000259" key="1">
    <source>
        <dbReference type="Pfam" id="PF07593"/>
    </source>
</evidence>
<evidence type="ECO:0000313" key="2">
    <source>
        <dbReference type="EnsemblProtists" id="EOD39576"/>
    </source>
</evidence>
<dbReference type="RefSeq" id="XP_005792005.1">
    <property type="nucleotide sequence ID" value="XM_005791948.1"/>
</dbReference>
<dbReference type="Gene3D" id="2.130.10.130">
    <property type="entry name" value="Integrin alpha, N-terminal"/>
    <property type="match status" value="2"/>
</dbReference>
<organism evidence="2 3">
    <name type="scientific">Emiliania huxleyi (strain CCMP1516)</name>
    <dbReference type="NCBI Taxonomy" id="280463"/>
    <lineage>
        <taxon>Eukaryota</taxon>
        <taxon>Haptista</taxon>
        <taxon>Haptophyta</taxon>
        <taxon>Prymnesiophyceae</taxon>
        <taxon>Isochrysidales</taxon>
        <taxon>Noelaerhabdaceae</taxon>
        <taxon>Emiliania</taxon>
    </lineage>
</organism>
<dbReference type="AlphaFoldDB" id="A0A0D3KUZ1"/>
<evidence type="ECO:0000313" key="3">
    <source>
        <dbReference type="Proteomes" id="UP000013827"/>
    </source>
</evidence>
<reference evidence="3" key="1">
    <citation type="journal article" date="2013" name="Nature">
        <title>Pan genome of the phytoplankton Emiliania underpins its global distribution.</title>
        <authorList>
            <person name="Read B.A."/>
            <person name="Kegel J."/>
            <person name="Klute M.J."/>
            <person name="Kuo A."/>
            <person name="Lefebvre S.C."/>
            <person name="Maumus F."/>
            <person name="Mayer C."/>
            <person name="Miller J."/>
            <person name="Monier A."/>
            <person name="Salamov A."/>
            <person name="Young J."/>
            <person name="Aguilar M."/>
            <person name="Claverie J.M."/>
            <person name="Frickenhaus S."/>
            <person name="Gonzalez K."/>
            <person name="Herman E.K."/>
            <person name="Lin Y.C."/>
            <person name="Napier J."/>
            <person name="Ogata H."/>
            <person name="Sarno A.F."/>
            <person name="Shmutz J."/>
            <person name="Schroeder D."/>
            <person name="de Vargas C."/>
            <person name="Verret F."/>
            <person name="von Dassow P."/>
            <person name="Valentin K."/>
            <person name="Van de Peer Y."/>
            <person name="Wheeler G."/>
            <person name="Dacks J.B."/>
            <person name="Delwiche C.F."/>
            <person name="Dyhrman S.T."/>
            <person name="Glockner G."/>
            <person name="John U."/>
            <person name="Richards T."/>
            <person name="Worden A.Z."/>
            <person name="Zhang X."/>
            <person name="Grigoriev I.V."/>
            <person name="Allen A.E."/>
            <person name="Bidle K."/>
            <person name="Borodovsky M."/>
            <person name="Bowler C."/>
            <person name="Brownlee C."/>
            <person name="Cock J.M."/>
            <person name="Elias M."/>
            <person name="Gladyshev V.N."/>
            <person name="Groth M."/>
            <person name="Guda C."/>
            <person name="Hadaegh A."/>
            <person name="Iglesias-Rodriguez M.D."/>
            <person name="Jenkins J."/>
            <person name="Jones B.M."/>
            <person name="Lawson T."/>
            <person name="Leese F."/>
            <person name="Lindquist E."/>
            <person name="Lobanov A."/>
            <person name="Lomsadze A."/>
            <person name="Malik S.B."/>
            <person name="Marsh M.E."/>
            <person name="Mackinder L."/>
            <person name="Mock T."/>
            <person name="Mueller-Roeber B."/>
            <person name="Pagarete A."/>
            <person name="Parker M."/>
            <person name="Probert I."/>
            <person name="Quesneville H."/>
            <person name="Raines C."/>
            <person name="Rensing S.A."/>
            <person name="Riano-Pachon D.M."/>
            <person name="Richier S."/>
            <person name="Rokitta S."/>
            <person name="Shiraiwa Y."/>
            <person name="Soanes D.M."/>
            <person name="van der Giezen M."/>
            <person name="Wahlund T.M."/>
            <person name="Williams B."/>
            <person name="Wilson W."/>
            <person name="Wolfe G."/>
            <person name="Wurch L.L."/>
        </authorList>
    </citation>
    <scope>NUCLEOTIDE SEQUENCE</scope>
</reference>
<dbReference type="PANTHER" id="PTHR16026">
    <property type="entry name" value="CARTILAGE ACIDIC PROTEIN 1"/>
    <property type="match status" value="1"/>
</dbReference>
<accession>A0A0D3KUZ1</accession>
<dbReference type="EnsemblProtists" id="EOD39576">
    <property type="protein sequence ID" value="EOD39576"/>
    <property type="gene ID" value="EMIHUDRAFT_200100"/>
</dbReference>
<dbReference type="Proteomes" id="UP000013827">
    <property type="component" value="Unassembled WGS sequence"/>
</dbReference>
<reference evidence="2" key="2">
    <citation type="submission" date="2024-10" db="UniProtKB">
        <authorList>
            <consortium name="EnsemblProtists"/>
        </authorList>
    </citation>
    <scope>IDENTIFICATION</scope>
</reference>
<name>A0A0D3KUZ1_EMIH1</name>
<dbReference type="PANTHER" id="PTHR16026:SF0">
    <property type="entry name" value="CARTILAGE ACIDIC PROTEIN 1"/>
    <property type="match status" value="1"/>
</dbReference>